<dbReference type="Proteomes" id="UP000053958">
    <property type="component" value="Unassembled WGS sequence"/>
</dbReference>
<dbReference type="AlphaFoldDB" id="A0A0F4YHK9"/>
<comment type="caution">
    <text evidence="2">The sequence shown here is derived from an EMBL/GenBank/DDBJ whole genome shotgun (WGS) entry which is preliminary data.</text>
</comment>
<name>A0A0F4YHK9_RASE3</name>
<dbReference type="RefSeq" id="XP_013323978.1">
    <property type="nucleotide sequence ID" value="XM_013468524.1"/>
</dbReference>
<feature type="region of interest" description="Disordered" evidence="1">
    <location>
        <begin position="65"/>
        <end position="87"/>
    </location>
</feature>
<evidence type="ECO:0000313" key="2">
    <source>
        <dbReference type="EMBL" id="KKA17366.1"/>
    </source>
</evidence>
<organism evidence="2 3">
    <name type="scientific">Rasamsonia emersonii (strain ATCC 16479 / CBS 393.64 / IMI 116815)</name>
    <dbReference type="NCBI Taxonomy" id="1408163"/>
    <lineage>
        <taxon>Eukaryota</taxon>
        <taxon>Fungi</taxon>
        <taxon>Dikarya</taxon>
        <taxon>Ascomycota</taxon>
        <taxon>Pezizomycotina</taxon>
        <taxon>Eurotiomycetes</taxon>
        <taxon>Eurotiomycetidae</taxon>
        <taxon>Eurotiales</taxon>
        <taxon>Trichocomaceae</taxon>
        <taxon>Rasamsonia</taxon>
    </lineage>
</organism>
<reference evidence="2 3" key="1">
    <citation type="submission" date="2015-04" db="EMBL/GenBank/DDBJ databases">
        <authorList>
            <person name="Heijne W.H."/>
            <person name="Fedorova N.D."/>
            <person name="Nierman W.C."/>
            <person name="Vollebregt A.W."/>
            <person name="Zhao Z."/>
            <person name="Wu L."/>
            <person name="Kumar M."/>
            <person name="Stam H."/>
            <person name="van den Berg M.A."/>
            <person name="Pel H.J."/>
        </authorList>
    </citation>
    <scope>NUCLEOTIDE SEQUENCE [LARGE SCALE GENOMIC DNA]</scope>
    <source>
        <strain evidence="2 3">CBS 393.64</strain>
    </source>
</reference>
<proteinExistence type="predicted"/>
<feature type="compositionally biased region" description="Basic and acidic residues" evidence="1">
    <location>
        <begin position="73"/>
        <end position="82"/>
    </location>
</feature>
<feature type="region of interest" description="Disordered" evidence="1">
    <location>
        <begin position="1"/>
        <end position="25"/>
    </location>
</feature>
<sequence>EHRQIFRPCSGPNTGGSVILGRSSADRPDLLPRRCLGEGGCIILCSPEPPEQIQRSPHRAAFLSRRGRAGRGPRADKNRAREGFAGWPGRGLPSPAVAACRGLPALRCDSSSGRAAQQLLPHGTSLPPCHQSPARGAPPPGALYSTWPAAAASNSLPRACAWARLPRNRSCACRAGRRLPLPGRL</sequence>
<dbReference type="GeneID" id="25320953"/>
<evidence type="ECO:0000256" key="1">
    <source>
        <dbReference type="SAM" id="MobiDB-lite"/>
    </source>
</evidence>
<protein>
    <submittedName>
        <fullName evidence="2">Uncharacterized protein</fullName>
    </submittedName>
</protein>
<gene>
    <name evidence="2" type="ORF">T310_8798</name>
</gene>
<feature type="non-terminal residue" evidence="2">
    <location>
        <position position="1"/>
    </location>
</feature>
<dbReference type="EMBL" id="LASV01000663">
    <property type="protein sequence ID" value="KKA17366.1"/>
    <property type="molecule type" value="Genomic_DNA"/>
</dbReference>
<accession>A0A0F4YHK9</accession>
<feature type="region of interest" description="Disordered" evidence="1">
    <location>
        <begin position="119"/>
        <end position="141"/>
    </location>
</feature>
<keyword evidence="3" id="KW-1185">Reference proteome</keyword>
<evidence type="ECO:0000313" key="3">
    <source>
        <dbReference type="Proteomes" id="UP000053958"/>
    </source>
</evidence>